<feature type="domain" description="HTH cro/C1-type" evidence="1">
    <location>
        <begin position="34"/>
        <end position="88"/>
    </location>
</feature>
<dbReference type="AlphaFoldDB" id="A0A2H0UVK7"/>
<comment type="caution">
    <text evidence="2">The sequence shown here is derived from an EMBL/GenBank/DDBJ whole genome shotgun (WGS) entry which is preliminary data.</text>
</comment>
<proteinExistence type="predicted"/>
<dbReference type="SMART" id="SM00530">
    <property type="entry name" value="HTH_XRE"/>
    <property type="match status" value="1"/>
</dbReference>
<dbReference type="GO" id="GO:0003677">
    <property type="term" value="F:DNA binding"/>
    <property type="evidence" value="ECO:0007669"/>
    <property type="project" value="InterPro"/>
</dbReference>
<protein>
    <submittedName>
        <fullName evidence="2">Transcriptional regulator</fullName>
    </submittedName>
</protein>
<dbReference type="Gene3D" id="1.10.260.40">
    <property type="entry name" value="lambda repressor-like DNA-binding domains"/>
    <property type="match status" value="1"/>
</dbReference>
<dbReference type="Proteomes" id="UP000228906">
    <property type="component" value="Unassembled WGS sequence"/>
</dbReference>
<dbReference type="PROSITE" id="PS50943">
    <property type="entry name" value="HTH_CROC1"/>
    <property type="match status" value="1"/>
</dbReference>
<name>A0A2H0UVK7_9BACT</name>
<organism evidence="2 3">
    <name type="scientific">bacterium (Candidatus Gribaldobacteria) CG10_big_fil_rev_8_21_14_0_10_41_12</name>
    <dbReference type="NCBI Taxonomy" id="2014277"/>
    <lineage>
        <taxon>Bacteria</taxon>
        <taxon>Candidatus Gribaldobacteria</taxon>
    </lineage>
</organism>
<accession>A0A2H0UVK7</accession>
<evidence type="ECO:0000313" key="3">
    <source>
        <dbReference type="Proteomes" id="UP000228906"/>
    </source>
</evidence>
<dbReference type="CDD" id="cd00093">
    <property type="entry name" value="HTH_XRE"/>
    <property type="match status" value="1"/>
</dbReference>
<dbReference type="SUPFAM" id="SSF47413">
    <property type="entry name" value="lambda repressor-like DNA-binding domains"/>
    <property type="match status" value="1"/>
</dbReference>
<dbReference type="InterPro" id="IPR010982">
    <property type="entry name" value="Lambda_DNA-bd_dom_sf"/>
</dbReference>
<evidence type="ECO:0000313" key="2">
    <source>
        <dbReference type="EMBL" id="PIR90886.1"/>
    </source>
</evidence>
<dbReference type="InterPro" id="IPR001387">
    <property type="entry name" value="Cro/C1-type_HTH"/>
</dbReference>
<evidence type="ECO:0000259" key="1">
    <source>
        <dbReference type="PROSITE" id="PS50943"/>
    </source>
</evidence>
<dbReference type="EMBL" id="PFAV01000070">
    <property type="protein sequence ID" value="PIR90886.1"/>
    <property type="molecule type" value="Genomic_DNA"/>
</dbReference>
<reference evidence="3" key="1">
    <citation type="submission" date="2017-09" db="EMBL/GenBank/DDBJ databases">
        <title>Depth-based differentiation of microbial function through sediment-hosted aquifers and enrichment of novel symbionts in the deep terrestrial subsurface.</title>
        <authorList>
            <person name="Probst A.J."/>
            <person name="Ladd B."/>
            <person name="Jarett J.K."/>
            <person name="Geller-Mcgrath D.E."/>
            <person name="Sieber C.M.K."/>
            <person name="Emerson J.B."/>
            <person name="Anantharaman K."/>
            <person name="Thomas B.C."/>
            <person name="Malmstrom R."/>
            <person name="Stieglmeier M."/>
            <person name="Klingl A."/>
            <person name="Woyke T."/>
            <person name="Ryan C.M."/>
            <person name="Banfield J.F."/>
        </authorList>
    </citation>
    <scope>NUCLEOTIDE SEQUENCE [LARGE SCALE GENOMIC DNA]</scope>
</reference>
<dbReference type="Pfam" id="PF01381">
    <property type="entry name" value="HTH_3"/>
    <property type="match status" value="1"/>
</dbReference>
<sequence length="93" mass="10776">MKNYKQLKSKLLRDKEVKKNYEALKPEFEFITAIIEKRIEKGLTQKMLAKKLGTKQSAISRLESGVYNPSFAFLKKAVNAMNLELKISLVERQ</sequence>
<gene>
    <name evidence="2" type="ORF">COU03_03760</name>
</gene>